<dbReference type="Proteomes" id="UP000828941">
    <property type="component" value="Chromosome 6"/>
</dbReference>
<dbReference type="EMBL" id="CM039431">
    <property type="protein sequence ID" value="KAI4337730.1"/>
    <property type="molecule type" value="Genomic_DNA"/>
</dbReference>
<accession>A0ACB9NTA0</accession>
<evidence type="ECO:0000313" key="2">
    <source>
        <dbReference type="Proteomes" id="UP000828941"/>
    </source>
</evidence>
<protein>
    <submittedName>
        <fullName evidence="1">Uncharacterized protein</fullName>
    </submittedName>
</protein>
<gene>
    <name evidence="1" type="ORF">L6164_016110</name>
</gene>
<comment type="caution">
    <text evidence="1">The sequence shown here is derived from an EMBL/GenBank/DDBJ whole genome shotgun (WGS) entry which is preliminary data.</text>
</comment>
<evidence type="ECO:0000313" key="1">
    <source>
        <dbReference type="EMBL" id="KAI4337730.1"/>
    </source>
</evidence>
<keyword evidence="2" id="KW-1185">Reference proteome</keyword>
<organism evidence="1 2">
    <name type="scientific">Bauhinia variegata</name>
    <name type="common">Purple orchid tree</name>
    <name type="synonym">Phanera variegata</name>
    <dbReference type="NCBI Taxonomy" id="167791"/>
    <lineage>
        <taxon>Eukaryota</taxon>
        <taxon>Viridiplantae</taxon>
        <taxon>Streptophyta</taxon>
        <taxon>Embryophyta</taxon>
        <taxon>Tracheophyta</taxon>
        <taxon>Spermatophyta</taxon>
        <taxon>Magnoliopsida</taxon>
        <taxon>eudicotyledons</taxon>
        <taxon>Gunneridae</taxon>
        <taxon>Pentapetalae</taxon>
        <taxon>rosids</taxon>
        <taxon>fabids</taxon>
        <taxon>Fabales</taxon>
        <taxon>Fabaceae</taxon>
        <taxon>Cercidoideae</taxon>
        <taxon>Cercideae</taxon>
        <taxon>Bauhiniinae</taxon>
        <taxon>Bauhinia</taxon>
    </lineage>
</organism>
<name>A0ACB9NTA0_BAUVA</name>
<sequence>MEAPIIWKQAIVHRPSRVRTDGSDESESLKSNEVKHRHGRSSSSANWRESSCSCGFEEQCSKIALFWRPTLFHLSCMIFSTIS</sequence>
<proteinExistence type="predicted"/>
<reference evidence="1 2" key="1">
    <citation type="journal article" date="2022" name="DNA Res.">
        <title>Chromosomal-level genome assembly of the orchid tree Bauhinia variegata (Leguminosae; Cercidoideae) supports the allotetraploid origin hypothesis of Bauhinia.</title>
        <authorList>
            <person name="Zhong Y."/>
            <person name="Chen Y."/>
            <person name="Zheng D."/>
            <person name="Pang J."/>
            <person name="Liu Y."/>
            <person name="Luo S."/>
            <person name="Meng S."/>
            <person name="Qian L."/>
            <person name="Wei D."/>
            <person name="Dai S."/>
            <person name="Zhou R."/>
        </authorList>
    </citation>
    <scope>NUCLEOTIDE SEQUENCE [LARGE SCALE GENOMIC DNA]</scope>
    <source>
        <strain evidence="1">BV-YZ2020</strain>
    </source>
</reference>